<accession>A0A151WPS5</accession>
<dbReference type="Proteomes" id="UP000075809">
    <property type="component" value="Unassembled WGS sequence"/>
</dbReference>
<evidence type="ECO:0000313" key="2">
    <source>
        <dbReference type="EMBL" id="KYQ49902.1"/>
    </source>
</evidence>
<name>A0A151WPS5_9HYME</name>
<evidence type="ECO:0000256" key="1">
    <source>
        <dbReference type="SAM" id="MobiDB-lite"/>
    </source>
</evidence>
<dbReference type="AlphaFoldDB" id="A0A151WPS5"/>
<feature type="compositionally biased region" description="Basic and acidic residues" evidence="1">
    <location>
        <begin position="12"/>
        <end position="29"/>
    </location>
</feature>
<reference evidence="2 3" key="1">
    <citation type="submission" date="2015-09" db="EMBL/GenBank/DDBJ databases">
        <title>Trachymyrmex zeteki WGS genome.</title>
        <authorList>
            <person name="Nygaard S."/>
            <person name="Hu H."/>
            <person name="Boomsma J."/>
            <person name="Zhang G."/>
        </authorList>
    </citation>
    <scope>NUCLEOTIDE SEQUENCE [LARGE SCALE GENOMIC DNA]</scope>
    <source>
        <strain evidence="2">Tzet28-1</strain>
        <tissue evidence="2">Whole body</tissue>
    </source>
</reference>
<gene>
    <name evidence="2" type="ORF">ALC60_11077</name>
</gene>
<keyword evidence="3" id="KW-1185">Reference proteome</keyword>
<organism evidence="2 3">
    <name type="scientific">Mycetomoellerius zeteki</name>
    <dbReference type="NCBI Taxonomy" id="64791"/>
    <lineage>
        <taxon>Eukaryota</taxon>
        <taxon>Metazoa</taxon>
        <taxon>Ecdysozoa</taxon>
        <taxon>Arthropoda</taxon>
        <taxon>Hexapoda</taxon>
        <taxon>Insecta</taxon>
        <taxon>Pterygota</taxon>
        <taxon>Neoptera</taxon>
        <taxon>Endopterygota</taxon>
        <taxon>Hymenoptera</taxon>
        <taxon>Apocrita</taxon>
        <taxon>Aculeata</taxon>
        <taxon>Formicoidea</taxon>
        <taxon>Formicidae</taxon>
        <taxon>Myrmicinae</taxon>
        <taxon>Mycetomoellerius</taxon>
    </lineage>
</organism>
<feature type="compositionally biased region" description="Polar residues" evidence="1">
    <location>
        <begin position="1"/>
        <end position="10"/>
    </location>
</feature>
<evidence type="ECO:0000313" key="3">
    <source>
        <dbReference type="Proteomes" id="UP000075809"/>
    </source>
</evidence>
<sequence length="58" mass="6595">MHTVYCSSTDAPFDRHRGGEGHTEEGRNDYKERVKVVRLYASLDYTGIPPLSFGGRKH</sequence>
<proteinExistence type="predicted"/>
<protein>
    <submittedName>
        <fullName evidence="2">Uncharacterized protein</fullName>
    </submittedName>
</protein>
<feature type="region of interest" description="Disordered" evidence="1">
    <location>
        <begin position="1"/>
        <end position="29"/>
    </location>
</feature>
<dbReference type="EMBL" id="KQ982851">
    <property type="protein sequence ID" value="KYQ49902.1"/>
    <property type="molecule type" value="Genomic_DNA"/>
</dbReference>